<keyword evidence="5" id="KW-1185">Reference proteome</keyword>
<protein>
    <recommendedName>
        <fullName evidence="3">aECM cysteine-cradle domain-containing protein</fullName>
    </recommendedName>
</protein>
<keyword evidence="2" id="KW-0472">Membrane</keyword>
<reference evidence="5" key="1">
    <citation type="journal article" date="2008" name="Nat. Genet.">
        <title>The Pristionchus pacificus genome provides a unique perspective on nematode lifestyle and parasitism.</title>
        <authorList>
            <person name="Dieterich C."/>
            <person name="Clifton S.W."/>
            <person name="Schuster L.N."/>
            <person name="Chinwalla A."/>
            <person name="Delehaunty K."/>
            <person name="Dinkelacker I."/>
            <person name="Fulton L."/>
            <person name="Fulton R."/>
            <person name="Godfrey J."/>
            <person name="Minx P."/>
            <person name="Mitreva M."/>
            <person name="Roeseler W."/>
            <person name="Tian H."/>
            <person name="Witte H."/>
            <person name="Yang S.P."/>
            <person name="Wilson R.K."/>
            <person name="Sommer R.J."/>
        </authorList>
    </citation>
    <scope>NUCLEOTIDE SEQUENCE [LARGE SCALE GENOMIC DNA]</scope>
    <source>
        <strain evidence="5">PS312</strain>
    </source>
</reference>
<accession>A0A8R1UR55</accession>
<dbReference type="PANTHER" id="PTHR37435:SF5">
    <property type="entry name" value="SECRETED PROTEIN"/>
    <property type="match status" value="1"/>
</dbReference>
<name>A0A2A6CFC1_PRIPA</name>
<evidence type="ECO:0000313" key="4">
    <source>
        <dbReference type="EnsemblMetazoa" id="PPA38447.1"/>
    </source>
</evidence>
<reference evidence="4" key="2">
    <citation type="submission" date="2022-06" db="UniProtKB">
        <authorList>
            <consortium name="EnsemblMetazoa"/>
        </authorList>
    </citation>
    <scope>IDENTIFICATION</scope>
    <source>
        <strain evidence="4">PS312</strain>
    </source>
</reference>
<evidence type="ECO:0000256" key="2">
    <source>
        <dbReference type="SAM" id="Phobius"/>
    </source>
</evidence>
<dbReference type="Pfam" id="PF23626">
    <property type="entry name" value="CCD_aECM"/>
    <property type="match status" value="1"/>
</dbReference>
<evidence type="ECO:0000313" key="5">
    <source>
        <dbReference type="Proteomes" id="UP000005239"/>
    </source>
</evidence>
<dbReference type="PANTHER" id="PTHR37435">
    <property type="entry name" value="PROTEIN CBG14344"/>
    <property type="match status" value="1"/>
</dbReference>
<organism evidence="4 5">
    <name type="scientific">Pristionchus pacificus</name>
    <name type="common">Parasitic nematode worm</name>
    <dbReference type="NCBI Taxonomy" id="54126"/>
    <lineage>
        <taxon>Eukaryota</taxon>
        <taxon>Metazoa</taxon>
        <taxon>Ecdysozoa</taxon>
        <taxon>Nematoda</taxon>
        <taxon>Chromadorea</taxon>
        <taxon>Rhabditida</taxon>
        <taxon>Rhabditina</taxon>
        <taxon>Diplogasteromorpha</taxon>
        <taxon>Diplogasteroidea</taxon>
        <taxon>Neodiplogasteridae</taxon>
        <taxon>Pristionchus</taxon>
    </lineage>
</organism>
<keyword evidence="2" id="KW-1133">Transmembrane helix</keyword>
<accession>A0A2A6CFC1</accession>
<dbReference type="OrthoDB" id="5778813at2759"/>
<sequence>MIRDSDDDEERQKSSGNWPLAAHSQLWDGVGMRSTTLLALAVLVAVAASRKNTLKTKKYKCIEVIQDEDTQNFGGWSKSDEELRPIGSARLGHPDSAPSFPPPPHSSPRPQFQMEKPRSQIEEYTSAPKTPSAFISPMQAPRDSHGNPLVLSPQHCNQVKHYAGMYGVRDVLTWVKSNCAFAKMYLPSATCEEINVLIASCYPKQPTVAAATPRPRLTTTAASPAASNTLTGMFGTDTQAGGQSLLGNWKPWFW</sequence>
<evidence type="ECO:0000259" key="3">
    <source>
        <dbReference type="Pfam" id="PF23626"/>
    </source>
</evidence>
<feature type="domain" description="aECM cysteine-cradle" evidence="3">
    <location>
        <begin position="153"/>
        <end position="204"/>
    </location>
</feature>
<dbReference type="Proteomes" id="UP000005239">
    <property type="component" value="Unassembled WGS sequence"/>
</dbReference>
<dbReference type="EnsemblMetazoa" id="PPA38447.1">
    <property type="protein sequence ID" value="PPA38447.1"/>
    <property type="gene ID" value="WBGene00276816"/>
</dbReference>
<feature type="region of interest" description="Disordered" evidence="1">
    <location>
        <begin position="86"/>
        <end position="144"/>
    </location>
</feature>
<dbReference type="AlphaFoldDB" id="A0A2A6CFC1"/>
<proteinExistence type="predicted"/>
<keyword evidence="2" id="KW-0812">Transmembrane</keyword>
<evidence type="ECO:0000256" key="1">
    <source>
        <dbReference type="SAM" id="MobiDB-lite"/>
    </source>
</evidence>
<feature type="transmembrane region" description="Helical" evidence="2">
    <location>
        <begin position="30"/>
        <end position="48"/>
    </location>
</feature>
<gene>
    <name evidence="4" type="primary">WBGene00276816</name>
</gene>
<dbReference type="InterPro" id="IPR055352">
    <property type="entry name" value="CCD_aECM"/>
</dbReference>